<dbReference type="Pfam" id="PF01464">
    <property type="entry name" value="SLT"/>
    <property type="match status" value="1"/>
</dbReference>
<dbReference type="InterPro" id="IPR023346">
    <property type="entry name" value="Lysozyme-like_dom_sf"/>
</dbReference>
<keyword evidence="4" id="KW-1185">Reference proteome</keyword>
<feature type="compositionally biased region" description="Pro residues" evidence="1">
    <location>
        <begin position="29"/>
        <end position="44"/>
    </location>
</feature>
<dbReference type="Gene3D" id="1.10.530.10">
    <property type="match status" value="1"/>
</dbReference>
<dbReference type="EMBL" id="JBHSIM010000058">
    <property type="protein sequence ID" value="MFC4836163.1"/>
    <property type="molecule type" value="Genomic_DNA"/>
</dbReference>
<dbReference type="PANTHER" id="PTHR30163">
    <property type="entry name" value="MEMBRANE-BOUND LYTIC MUREIN TRANSGLYCOSYLASE B"/>
    <property type="match status" value="1"/>
</dbReference>
<dbReference type="InterPro" id="IPR043426">
    <property type="entry name" value="MltB-like"/>
</dbReference>
<organism evidence="3 4">
    <name type="scientific">Actinomycetospora chibensis</name>
    <dbReference type="NCBI Taxonomy" id="663606"/>
    <lineage>
        <taxon>Bacteria</taxon>
        <taxon>Bacillati</taxon>
        <taxon>Actinomycetota</taxon>
        <taxon>Actinomycetes</taxon>
        <taxon>Pseudonocardiales</taxon>
        <taxon>Pseudonocardiaceae</taxon>
        <taxon>Actinomycetospora</taxon>
    </lineage>
</organism>
<dbReference type="EC" id="2.4.-.-" evidence="3"/>
<dbReference type="Proteomes" id="UP001595909">
    <property type="component" value="Unassembled WGS sequence"/>
</dbReference>
<evidence type="ECO:0000256" key="1">
    <source>
        <dbReference type="SAM" id="MobiDB-lite"/>
    </source>
</evidence>
<comment type="caution">
    <text evidence="3">The sequence shown here is derived from an EMBL/GenBank/DDBJ whole genome shotgun (WGS) entry which is preliminary data.</text>
</comment>
<accession>A0ABV9RPK0</accession>
<evidence type="ECO:0000259" key="2">
    <source>
        <dbReference type="Pfam" id="PF01464"/>
    </source>
</evidence>
<dbReference type="PROSITE" id="PS51257">
    <property type="entry name" value="PROKAR_LIPOPROTEIN"/>
    <property type="match status" value="1"/>
</dbReference>
<feature type="domain" description="Transglycosylase SLT" evidence="2">
    <location>
        <begin position="161"/>
        <end position="258"/>
    </location>
</feature>
<keyword evidence="3" id="KW-0328">Glycosyltransferase</keyword>
<name>A0ABV9RPK0_9PSEU</name>
<evidence type="ECO:0000313" key="4">
    <source>
        <dbReference type="Proteomes" id="UP001595909"/>
    </source>
</evidence>
<dbReference type="GO" id="GO:0016757">
    <property type="term" value="F:glycosyltransferase activity"/>
    <property type="evidence" value="ECO:0007669"/>
    <property type="project" value="UniProtKB-KW"/>
</dbReference>
<dbReference type="CDD" id="cd13399">
    <property type="entry name" value="Slt35-like"/>
    <property type="match status" value="1"/>
</dbReference>
<dbReference type="RefSeq" id="WP_274190097.1">
    <property type="nucleotide sequence ID" value="NZ_BAABHN010000058.1"/>
</dbReference>
<dbReference type="SUPFAM" id="SSF53955">
    <property type="entry name" value="Lysozyme-like"/>
    <property type="match status" value="1"/>
</dbReference>
<protein>
    <submittedName>
        <fullName evidence="3">Lytic murein transglycosylase</fullName>
        <ecNumber evidence="3">2.4.-.-</ecNumber>
    </submittedName>
</protein>
<gene>
    <name evidence="3" type="ORF">ACFPEL_27395</name>
</gene>
<dbReference type="InterPro" id="IPR008258">
    <property type="entry name" value="Transglycosylase_SLT_dom_1"/>
</dbReference>
<proteinExistence type="predicted"/>
<feature type="region of interest" description="Disordered" evidence="1">
    <location>
        <begin position="29"/>
        <end position="58"/>
    </location>
</feature>
<reference evidence="4" key="1">
    <citation type="journal article" date="2019" name="Int. J. Syst. Evol. Microbiol.">
        <title>The Global Catalogue of Microorganisms (GCM) 10K type strain sequencing project: providing services to taxonomists for standard genome sequencing and annotation.</title>
        <authorList>
            <consortium name="The Broad Institute Genomics Platform"/>
            <consortium name="The Broad Institute Genome Sequencing Center for Infectious Disease"/>
            <person name="Wu L."/>
            <person name="Ma J."/>
        </authorList>
    </citation>
    <scope>NUCLEOTIDE SEQUENCE [LARGE SCALE GENOMIC DNA]</scope>
    <source>
        <strain evidence="4">CCUG 50347</strain>
    </source>
</reference>
<keyword evidence="3" id="KW-0808">Transferase</keyword>
<sequence length="312" mass="33205">MIGERWGRGLLVAVVLLAVLVGCTDAPPTPPPAAPVQPAAPQPFPDAIGPHGPTVSSDPTALAREIDAAQATIADPARSPREVAAAARTAQVAYEELAFHPERLAPVLAALPPGPADVTNRIVTAGRDLLAMAKGAPGDELPAWRIAEPLPPDRLRALYAGAEARFGVPWHILAAVNLVESRMGRIASHSEAGARGPMQFMPSTWASYGLGGNVEDPHDAILGAANYLQANGADTATGLDRALRRYNNDQRYVRAVRAYADVMAADERAFLAFHAWEVYFRTTSGRVHLPVGYDEPRAVRADEYLARTGAPR</sequence>
<dbReference type="PANTHER" id="PTHR30163:SF8">
    <property type="entry name" value="LYTIC MUREIN TRANSGLYCOSYLASE"/>
    <property type="match status" value="1"/>
</dbReference>
<evidence type="ECO:0000313" key="3">
    <source>
        <dbReference type="EMBL" id="MFC4836163.1"/>
    </source>
</evidence>